<dbReference type="Gene3D" id="1.20.58.60">
    <property type="match status" value="4"/>
</dbReference>
<dbReference type="GeneTree" id="ENSGT00940000154864"/>
<dbReference type="InterPro" id="IPR018159">
    <property type="entry name" value="Spectrin/alpha-actinin"/>
</dbReference>
<dbReference type="AlphaFoldDB" id="A0A3B3CVP0"/>
<dbReference type="SUPFAM" id="SSF46966">
    <property type="entry name" value="Spectrin repeat"/>
    <property type="match status" value="4"/>
</dbReference>
<keyword evidence="2" id="KW-0009">Actin-binding</keyword>
<feature type="coiled-coil region" evidence="3">
    <location>
        <begin position="302"/>
        <end position="329"/>
    </location>
</feature>
<dbReference type="SMART" id="SM00150">
    <property type="entry name" value="SPEC"/>
    <property type="match status" value="4"/>
</dbReference>
<dbReference type="GO" id="GO:0003779">
    <property type="term" value="F:actin binding"/>
    <property type="evidence" value="ECO:0007669"/>
    <property type="project" value="UniProtKB-KW"/>
</dbReference>
<dbReference type="CDD" id="cd00176">
    <property type="entry name" value="SPEC"/>
    <property type="match status" value="2"/>
</dbReference>
<dbReference type="FunFam" id="1.20.58.60:FF:000153">
    <property type="entry name" value="Spectrin beta chain"/>
    <property type="match status" value="1"/>
</dbReference>
<proteinExistence type="predicted"/>
<reference evidence="4" key="1">
    <citation type="submission" date="2025-08" db="UniProtKB">
        <authorList>
            <consortium name="Ensembl"/>
        </authorList>
    </citation>
    <scope>IDENTIFICATION</scope>
</reference>
<keyword evidence="3" id="KW-0175">Coiled coil</keyword>
<evidence type="ECO:0000256" key="3">
    <source>
        <dbReference type="SAM" id="Coils"/>
    </source>
</evidence>
<evidence type="ECO:0000256" key="2">
    <source>
        <dbReference type="ARBA" id="ARBA00023203"/>
    </source>
</evidence>
<dbReference type="InterPro" id="IPR002017">
    <property type="entry name" value="Spectrin_repeat"/>
</dbReference>
<dbReference type="FunFam" id="1.20.58.60:FF:000158">
    <property type="entry name" value="Spectrin beta chain"/>
    <property type="match status" value="1"/>
</dbReference>
<dbReference type="Proteomes" id="UP000261560">
    <property type="component" value="Unplaced"/>
</dbReference>
<dbReference type="Pfam" id="PF00435">
    <property type="entry name" value="Spectrin"/>
    <property type="match status" value="4"/>
</dbReference>
<evidence type="ECO:0000313" key="5">
    <source>
        <dbReference type="Proteomes" id="UP000261560"/>
    </source>
</evidence>
<dbReference type="Ensembl" id="ENSOMET00000016151.1">
    <property type="protein sequence ID" value="ENSOMEP00000021897.1"/>
    <property type="gene ID" value="ENSOMEG00000001152.1"/>
</dbReference>
<accession>A0A3B3CVP0</accession>
<sequence>MRDMGEMVTQGQTDAQHMFLRQRLQALDTGWNELHKMWENRQNLLSQSHAYQLFLRDTKQAEAFLNNQEYVLAHTEMPTTLEAAEAAIKKQEDFMTTMDANEEKISSVVDTGRRLVADGNVSAERIQEKVDSIDQRHKKNRQAASDLLMRLKDNRDLQKFLQDCQELNLWINEKMLTAQDMTYDEARNLHSKWLKHQAFMAELQSNKEWLDKISKDGQTLMAEKPETEGVVKEKLASLKTMWEELESTTQTKAKCLFDANKAELFTQSCADLDKWLNGLEGQLHSDDFGKDLTSVNILLKKQQILESQVEVRQKEVDELKSQSQVLSQEGKDSDEVDSQRIIVEKKFQTLQEPLKKRRDKLMASREIHQFNRDVEDEILWVEERMPLATSTDHGHNLQTVQLLIKKNQTLQKEIQGHQPRYDDIFERSQHVLREGSPTAELIRQRLADLQSLWEQIKKETEKRHTRLSEAHEAQQYYFDAAEAEAWMSDGRTWRPCRECTPPLNMTSRLWEHRYTQQSA</sequence>
<evidence type="ECO:0008006" key="6">
    <source>
        <dbReference type="Google" id="ProtNLM"/>
    </source>
</evidence>
<evidence type="ECO:0000256" key="1">
    <source>
        <dbReference type="ARBA" id="ARBA00022737"/>
    </source>
</evidence>
<reference evidence="4" key="2">
    <citation type="submission" date="2025-09" db="UniProtKB">
        <authorList>
            <consortium name="Ensembl"/>
        </authorList>
    </citation>
    <scope>IDENTIFICATION</scope>
</reference>
<keyword evidence="5" id="KW-1185">Reference proteome</keyword>
<keyword evidence="1" id="KW-0677">Repeat</keyword>
<dbReference type="PANTHER" id="PTHR11915">
    <property type="entry name" value="SPECTRIN/FILAMIN RELATED CYTOSKELETAL PROTEIN"/>
    <property type="match status" value="1"/>
</dbReference>
<evidence type="ECO:0000313" key="4">
    <source>
        <dbReference type="Ensembl" id="ENSOMEP00000021897.1"/>
    </source>
</evidence>
<organism evidence="4 5">
    <name type="scientific">Oryzias melastigma</name>
    <name type="common">Marine medaka</name>
    <dbReference type="NCBI Taxonomy" id="30732"/>
    <lineage>
        <taxon>Eukaryota</taxon>
        <taxon>Metazoa</taxon>
        <taxon>Chordata</taxon>
        <taxon>Craniata</taxon>
        <taxon>Vertebrata</taxon>
        <taxon>Euteleostomi</taxon>
        <taxon>Actinopterygii</taxon>
        <taxon>Neopterygii</taxon>
        <taxon>Teleostei</taxon>
        <taxon>Neoteleostei</taxon>
        <taxon>Acanthomorphata</taxon>
        <taxon>Ovalentaria</taxon>
        <taxon>Atherinomorphae</taxon>
        <taxon>Beloniformes</taxon>
        <taxon>Adrianichthyidae</taxon>
        <taxon>Oryziinae</taxon>
        <taxon>Oryzias</taxon>
    </lineage>
</organism>
<protein>
    <recommendedName>
        <fullName evidence="6">SPTB2</fullName>
    </recommendedName>
</protein>
<name>A0A3B3CVP0_ORYME</name>
<dbReference type="FunFam" id="1.20.58.60:FF:000033">
    <property type="entry name" value="Spectrin beta chain"/>
    <property type="match status" value="1"/>
</dbReference>